<evidence type="ECO:0000313" key="2">
    <source>
        <dbReference type="EMBL" id="MCW1924994.1"/>
    </source>
</evidence>
<proteinExistence type="predicted"/>
<organism evidence="2 3">
    <name type="scientific">Luteolibacter arcticus</name>
    <dbReference type="NCBI Taxonomy" id="1581411"/>
    <lineage>
        <taxon>Bacteria</taxon>
        <taxon>Pseudomonadati</taxon>
        <taxon>Verrucomicrobiota</taxon>
        <taxon>Verrucomicrobiia</taxon>
        <taxon>Verrucomicrobiales</taxon>
        <taxon>Verrucomicrobiaceae</taxon>
        <taxon>Luteolibacter</taxon>
    </lineage>
</organism>
<keyword evidence="1" id="KW-1133">Transmembrane helix</keyword>
<gene>
    <name evidence="2" type="ORF">OKA05_20695</name>
</gene>
<sequence length="136" mass="16193">MLPRPFHRWKSFWLGLFVLGFLSWAWWDSLGTDTRVTHAGPNTAWQVSRMDGHTAFVAGRPAIIAKIPGWSFHREKKRRSMAELTNDWRRSRHADVRYFTIPDIIIVVPCFAAWLNWIAWRMWRSQRLETRDLASR</sequence>
<protein>
    <submittedName>
        <fullName evidence="2">Uncharacterized protein</fullName>
    </submittedName>
</protein>
<keyword evidence="3" id="KW-1185">Reference proteome</keyword>
<keyword evidence="1" id="KW-0812">Transmembrane</keyword>
<evidence type="ECO:0000313" key="3">
    <source>
        <dbReference type="Proteomes" id="UP001320876"/>
    </source>
</evidence>
<evidence type="ECO:0000256" key="1">
    <source>
        <dbReference type="SAM" id="Phobius"/>
    </source>
</evidence>
<accession>A0ABT3GNA8</accession>
<feature type="transmembrane region" description="Helical" evidence="1">
    <location>
        <begin position="12"/>
        <end position="27"/>
    </location>
</feature>
<dbReference type="EMBL" id="JAPDDT010000011">
    <property type="protein sequence ID" value="MCW1924994.1"/>
    <property type="molecule type" value="Genomic_DNA"/>
</dbReference>
<dbReference type="RefSeq" id="WP_264489102.1">
    <property type="nucleotide sequence ID" value="NZ_JAPDDT010000011.1"/>
</dbReference>
<feature type="transmembrane region" description="Helical" evidence="1">
    <location>
        <begin position="98"/>
        <end position="119"/>
    </location>
</feature>
<reference evidence="2 3" key="1">
    <citation type="submission" date="2022-10" db="EMBL/GenBank/DDBJ databases">
        <title>Luteolibacter arcticus strain CCTCC AB 2014275, whole genome shotgun sequencing project.</title>
        <authorList>
            <person name="Zhao G."/>
            <person name="Shen L."/>
        </authorList>
    </citation>
    <scope>NUCLEOTIDE SEQUENCE [LARGE SCALE GENOMIC DNA]</scope>
    <source>
        <strain evidence="2 3">CCTCC AB 2014275</strain>
    </source>
</reference>
<keyword evidence="1" id="KW-0472">Membrane</keyword>
<name>A0ABT3GNA8_9BACT</name>
<dbReference type="Proteomes" id="UP001320876">
    <property type="component" value="Unassembled WGS sequence"/>
</dbReference>
<comment type="caution">
    <text evidence="2">The sequence shown here is derived from an EMBL/GenBank/DDBJ whole genome shotgun (WGS) entry which is preliminary data.</text>
</comment>